<keyword evidence="1" id="KW-1133">Transmembrane helix</keyword>
<accession>A0ABT2X9T0</accession>
<reference evidence="2 3" key="1">
    <citation type="submission" date="2022-10" db="EMBL/GenBank/DDBJ databases">
        <title>Defluviimonas sp. nov., isolated from ocean surface sediments.</title>
        <authorList>
            <person name="He W."/>
            <person name="Wang L."/>
            <person name="Zhang D.-F."/>
        </authorList>
    </citation>
    <scope>NUCLEOTIDE SEQUENCE [LARGE SCALE GENOMIC DNA]</scope>
    <source>
        <strain evidence="2 3">WL0024</strain>
    </source>
</reference>
<dbReference type="Proteomes" id="UP001209535">
    <property type="component" value="Unassembled WGS sequence"/>
</dbReference>
<feature type="transmembrane region" description="Helical" evidence="1">
    <location>
        <begin position="53"/>
        <end position="77"/>
    </location>
</feature>
<sequence length="78" mass="8370">MDGGYPVRRADPFPELMPCDPPAGEGAGARVASSLRALRHRLVRFHDRIEQSLLGDLIGAIGLITAFLGLLVFTGVLQ</sequence>
<evidence type="ECO:0000313" key="2">
    <source>
        <dbReference type="EMBL" id="MCU9850385.1"/>
    </source>
</evidence>
<protein>
    <submittedName>
        <fullName evidence="2">Uncharacterized protein</fullName>
    </submittedName>
</protein>
<proteinExistence type="predicted"/>
<keyword evidence="1" id="KW-0812">Transmembrane</keyword>
<gene>
    <name evidence="2" type="ORF">OEZ60_20580</name>
</gene>
<comment type="caution">
    <text evidence="2">The sequence shown here is derived from an EMBL/GenBank/DDBJ whole genome shotgun (WGS) entry which is preliminary data.</text>
</comment>
<dbReference type="EMBL" id="JAOVQO010000028">
    <property type="protein sequence ID" value="MCU9850385.1"/>
    <property type="molecule type" value="Genomic_DNA"/>
</dbReference>
<evidence type="ECO:0000313" key="3">
    <source>
        <dbReference type="Proteomes" id="UP001209535"/>
    </source>
</evidence>
<evidence type="ECO:0000256" key="1">
    <source>
        <dbReference type="SAM" id="Phobius"/>
    </source>
</evidence>
<keyword evidence="3" id="KW-1185">Reference proteome</keyword>
<organism evidence="2 3">
    <name type="scientific">Albidovulum salinarum</name>
    <dbReference type="NCBI Taxonomy" id="2984153"/>
    <lineage>
        <taxon>Bacteria</taxon>
        <taxon>Pseudomonadati</taxon>
        <taxon>Pseudomonadota</taxon>
        <taxon>Alphaproteobacteria</taxon>
        <taxon>Rhodobacterales</taxon>
        <taxon>Paracoccaceae</taxon>
        <taxon>Albidovulum</taxon>
    </lineage>
</organism>
<name>A0ABT2X9T0_9RHOB</name>
<keyword evidence="1" id="KW-0472">Membrane</keyword>
<dbReference type="RefSeq" id="WP_263340426.1">
    <property type="nucleotide sequence ID" value="NZ_JAOVQO010000028.1"/>
</dbReference>